<evidence type="ECO:0000256" key="2">
    <source>
        <dbReference type="ARBA" id="ARBA00007866"/>
    </source>
</evidence>
<dbReference type="InterPro" id="IPR034210">
    <property type="entry name" value="CcO_II_C"/>
</dbReference>
<dbReference type="InterPro" id="IPR002429">
    <property type="entry name" value="CcO_II-like_C"/>
</dbReference>
<dbReference type="InterPro" id="IPR011759">
    <property type="entry name" value="Cyt_c_oxidase_su2_TM_dom"/>
</dbReference>
<keyword evidence="6 18" id="KW-0679">Respiratory chain</keyword>
<dbReference type="PROSITE" id="PS50857">
    <property type="entry name" value="COX2_CUA"/>
    <property type="match status" value="1"/>
</dbReference>
<dbReference type="GO" id="GO:0005507">
    <property type="term" value="F:copper ion binding"/>
    <property type="evidence" value="ECO:0007669"/>
    <property type="project" value="InterPro"/>
</dbReference>
<keyword evidence="7 18" id="KW-0812">Transmembrane</keyword>
<comment type="subunit">
    <text evidence="3">Component of the cytochrome c oxidase (complex IV, CIV), a multisubunit enzyme composed of a catalytic core of 3 subunits and several supernumerary subunits. The complex exists as a monomer or a dimer and forms supercomplexes (SCs) in the inner mitochondrial membrane with ubiquinol-cytochrome c oxidoreductase (cytochrome b-c1 complex, complex III, CIII).</text>
</comment>
<evidence type="ECO:0000256" key="3">
    <source>
        <dbReference type="ARBA" id="ARBA00011164"/>
    </source>
</evidence>
<evidence type="ECO:0000256" key="11">
    <source>
        <dbReference type="ARBA" id="ARBA00022967"/>
    </source>
</evidence>
<evidence type="ECO:0000313" key="22">
    <source>
        <dbReference type="EMBL" id="QTV22605.1"/>
    </source>
</evidence>
<dbReference type="InterPro" id="IPR008972">
    <property type="entry name" value="Cupredoxin"/>
</dbReference>
<comment type="similarity">
    <text evidence="2 18">Belongs to the cytochrome c oxidase subunit 2 family.</text>
</comment>
<evidence type="ECO:0000256" key="18">
    <source>
        <dbReference type="RuleBase" id="RU000457"/>
    </source>
</evidence>
<keyword evidence="5 18" id="KW-0813">Transport</keyword>
<dbReference type="GO" id="GO:0042773">
    <property type="term" value="P:ATP synthesis coupled electron transport"/>
    <property type="evidence" value="ECO:0007669"/>
    <property type="project" value="TreeGrafter"/>
</dbReference>
<evidence type="ECO:0000256" key="5">
    <source>
        <dbReference type="ARBA" id="ARBA00022448"/>
    </source>
</evidence>
<reference evidence="22" key="1">
    <citation type="submission" date="2020-12" db="EMBL/GenBank/DDBJ databases">
        <authorList>
            <person name="Li X.-L."/>
        </authorList>
    </citation>
    <scope>NUCLEOTIDE SEQUENCE</scope>
</reference>
<dbReference type="GO" id="GO:0005743">
    <property type="term" value="C:mitochondrial inner membrane"/>
    <property type="evidence" value="ECO:0007669"/>
    <property type="project" value="UniProtKB-SubCell"/>
</dbReference>
<dbReference type="SUPFAM" id="SSF81464">
    <property type="entry name" value="Cytochrome c oxidase subunit II-like, transmembrane region"/>
    <property type="match status" value="1"/>
</dbReference>
<feature type="transmembrane region" description="Helical" evidence="19">
    <location>
        <begin position="63"/>
        <end position="85"/>
    </location>
</feature>
<evidence type="ECO:0000256" key="19">
    <source>
        <dbReference type="SAM" id="Phobius"/>
    </source>
</evidence>
<evidence type="ECO:0000256" key="14">
    <source>
        <dbReference type="ARBA" id="ARBA00023008"/>
    </source>
</evidence>
<feature type="domain" description="Cytochrome oxidase subunit II transmembrane region profile" evidence="21">
    <location>
        <begin position="1"/>
        <end position="91"/>
    </location>
</feature>
<dbReference type="InterPro" id="IPR001505">
    <property type="entry name" value="Copper_CuA"/>
</dbReference>
<dbReference type="Pfam" id="PF02790">
    <property type="entry name" value="COX2_TM"/>
    <property type="match status" value="1"/>
</dbReference>
<evidence type="ECO:0000256" key="12">
    <source>
        <dbReference type="ARBA" id="ARBA00022982"/>
    </source>
</evidence>
<evidence type="ECO:0000256" key="13">
    <source>
        <dbReference type="ARBA" id="ARBA00022989"/>
    </source>
</evidence>
<dbReference type="InterPro" id="IPR036257">
    <property type="entry name" value="Cyt_c_oxidase_su2_TM_sf"/>
</dbReference>
<dbReference type="EMBL" id="MW376475">
    <property type="protein sequence ID" value="QTV22605.1"/>
    <property type="molecule type" value="Genomic_DNA"/>
</dbReference>
<keyword evidence="9 18" id="KW-0999">Mitochondrion inner membrane</keyword>
<evidence type="ECO:0000256" key="15">
    <source>
        <dbReference type="ARBA" id="ARBA00023128"/>
    </source>
</evidence>
<evidence type="ECO:0000259" key="20">
    <source>
        <dbReference type="PROSITE" id="PS50857"/>
    </source>
</evidence>
<dbReference type="CTD" id="4513"/>
<evidence type="ECO:0000256" key="9">
    <source>
        <dbReference type="ARBA" id="ARBA00022792"/>
    </source>
</evidence>
<dbReference type="SUPFAM" id="SSF49503">
    <property type="entry name" value="Cupredoxins"/>
    <property type="match status" value="1"/>
</dbReference>
<dbReference type="PROSITE" id="PS50999">
    <property type="entry name" value="COX2_TM"/>
    <property type="match status" value="1"/>
</dbReference>
<keyword evidence="8 18" id="KW-0479">Metal-binding</keyword>
<comment type="function">
    <text evidence="18">Component of the cytochrome c oxidase, the last enzyme in the mitochondrial electron transport chain which drives oxidative phosphorylation. The respiratory chain contains 3 multisubunit complexes succinate dehydrogenase (complex II, CII), ubiquinol-cytochrome c oxidoreductase (cytochrome b-c1 complex, complex III, CIII) and cytochrome c oxidase (complex IV, CIV), that cooperate to transfer electrons derived from NADH and succinate to molecular oxygen, creating an electrochemical gradient over the inner membrane that drives transmembrane transport and the ATP synthase. Cytochrome c oxidase is the component of the respiratory chain that catalyzes the reduction of oxygen to water. Electrons originating from reduced cytochrome c in the intermembrane space (IMS) are transferred via the dinuclear copper A center (CU(A)) of subunit 2 and heme A of subunit 1 to the active site in subunit 1, a binuclear center (BNC) formed by heme A3 and copper B (CU(B)). The BNC reduces molecular oxygen to 2 water molecules using 4 electrons from cytochrome c in the IMS and 4 protons from the mitochondrial matrix.</text>
</comment>
<geneLocation type="mitochondrion" evidence="22"/>
<accession>A0A8B0JTJ2</accession>
<dbReference type="CDD" id="cd13912">
    <property type="entry name" value="CcO_II_C"/>
    <property type="match status" value="1"/>
</dbReference>
<comment type="subcellular location">
    <subcellularLocation>
        <location evidence="1 18">Mitochondrion inner membrane</location>
        <topology evidence="1 18">Multi-pass membrane protein</topology>
    </subcellularLocation>
</comment>
<evidence type="ECO:0000256" key="8">
    <source>
        <dbReference type="ARBA" id="ARBA00022723"/>
    </source>
</evidence>
<dbReference type="RefSeq" id="YP_010250532.1">
    <property type="nucleotide sequence ID" value="NC_060357.1"/>
</dbReference>
<keyword evidence="13 19" id="KW-1133">Transmembrane helix</keyword>
<evidence type="ECO:0000256" key="1">
    <source>
        <dbReference type="ARBA" id="ARBA00004448"/>
    </source>
</evidence>
<evidence type="ECO:0000256" key="10">
    <source>
        <dbReference type="ARBA" id="ARBA00022842"/>
    </source>
</evidence>
<proteinExistence type="inferred from homology"/>
<keyword evidence="10" id="KW-0460">Magnesium</keyword>
<sequence>MCYWKMINLQHSASILAYFSNYIYEFVMIIITMIFMTILYLYMSILYNKYTNRFLLHGNTIEIIWTITPMIILFMIAIPSLKLLYMTDDYILPMNLTIKIIGHQWYWSYEYPDFNNFEFNSYMIFKSINKNWFRLLDVDNNMIIPIFTPTRILISSTDVIHSWTVPSLAIKIDAIPGRINQNWIMTLRYGQFFGQCSEICGINHSFMPIVLESTNNLNFMKWINKMNN</sequence>
<dbReference type="GeneID" id="70590947"/>
<evidence type="ECO:0000256" key="16">
    <source>
        <dbReference type="ARBA" id="ARBA00023136"/>
    </source>
</evidence>
<evidence type="ECO:0000256" key="17">
    <source>
        <dbReference type="ARBA" id="ARBA00049512"/>
    </source>
</evidence>
<dbReference type="PANTHER" id="PTHR22888:SF9">
    <property type="entry name" value="CYTOCHROME C OXIDASE SUBUNIT 2"/>
    <property type="match status" value="1"/>
</dbReference>
<organism evidence="22">
    <name type="scientific">Cerceris bucculata</name>
    <dbReference type="NCBI Taxonomy" id="2818497"/>
    <lineage>
        <taxon>Eukaryota</taxon>
        <taxon>Metazoa</taxon>
        <taxon>Ecdysozoa</taxon>
        <taxon>Arthropoda</taxon>
        <taxon>Hexapoda</taxon>
        <taxon>Insecta</taxon>
        <taxon>Pterygota</taxon>
        <taxon>Neoptera</taxon>
        <taxon>Endopterygota</taxon>
        <taxon>Hymenoptera</taxon>
        <taxon>Apocrita</taxon>
        <taxon>Aculeata</taxon>
        <taxon>Apoidea</taxon>
        <taxon>Crabronidae</taxon>
        <taxon>Philanthinae</taxon>
        <taxon>Cercerini</taxon>
        <taxon>Cerceris</taxon>
    </lineage>
</organism>
<dbReference type="Gene3D" id="2.60.40.420">
    <property type="entry name" value="Cupredoxins - blue copper proteins"/>
    <property type="match status" value="1"/>
</dbReference>
<protein>
    <recommendedName>
        <fullName evidence="4 18">Cytochrome c oxidase subunit 2</fullName>
    </recommendedName>
</protein>
<dbReference type="PROSITE" id="PS00078">
    <property type="entry name" value="COX2"/>
    <property type="match status" value="1"/>
</dbReference>
<feature type="transmembrane region" description="Helical" evidence="19">
    <location>
        <begin position="21"/>
        <end position="43"/>
    </location>
</feature>
<dbReference type="PANTHER" id="PTHR22888">
    <property type="entry name" value="CYTOCHROME C OXIDASE, SUBUNIT II"/>
    <property type="match status" value="1"/>
</dbReference>
<dbReference type="InterPro" id="IPR045187">
    <property type="entry name" value="CcO_II"/>
</dbReference>
<evidence type="ECO:0000256" key="7">
    <source>
        <dbReference type="ARBA" id="ARBA00022692"/>
    </source>
</evidence>
<feature type="domain" description="Cytochrome oxidase subunit II copper A binding" evidence="20">
    <location>
        <begin position="93"/>
        <end position="225"/>
    </location>
</feature>
<keyword evidence="14 18" id="KW-0186">Copper</keyword>
<dbReference type="GO" id="GO:0004129">
    <property type="term" value="F:cytochrome-c oxidase activity"/>
    <property type="evidence" value="ECO:0007669"/>
    <property type="project" value="UniProtKB-EC"/>
</dbReference>
<keyword evidence="12 18" id="KW-0249">Electron transport</keyword>
<evidence type="ECO:0000256" key="4">
    <source>
        <dbReference type="ARBA" id="ARBA00015946"/>
    </source>
</evidence>
<name>A0A8B0JTJ2_9HYME</name>
<dbReference type="Gene3D" id="1.10.287.90">
    <property type="match status" value="1"/>
</dbReference>
<dbReference type="AlphaFoldDB" id="A0A8B0JTJ2"/>
<keyword evidence="16 18" id="KW-0472">Membrane</keyword>
<evidence type="ECO:0000259" key="21">
    <source>
        <dbReference type="PROSITE" id="PS50999"/>
    </source>
</evidence>
<keyword evidence="15 18" id="KW-0496">Mitochondrion</keyword>
<evidence type="ECO:0000256" key="6">
    <source>
        <dbReference type="ARBA" id="ARBA00022660"/>
    </source>
</evidence>
<dbReference type="PRINTS" id="PR01166">
    <property type="entry name" value="CYCOXIDASEII"/>
</dbReference>
<comment type="cofactor">
    <cofactor evidence="18">
        <name>Cu cation</name>
        <dbReference type="ChEBI" id="CHEBI:23378"/>
    </cofactor>
    <text evidence="18">Binds a copper A center.</text>
</comment>
<dbReference type="FunFam" id="2.60.40.420:FF:000001">
    <property type="entry name" value="Cytochrome c oxidase subunit 2"/>
    <property type="match status" value="1"/>
</dbReference>
<dbReference type="Pfam" id="PF00116">
    <property type="entry name" value="COX2"/>
    <property type="match status" value="1"/>
</dbReference>
<gene>
    <name evidence="22" type="primary">COX2</name>
</gene>
<comment type="catalytic activity">
    <reaction evidence="17">
        <text>4 Fe(II)-[cytochrome c] + O2 + 8 H(+)(in) = 4 Fe(III)-[cytochrome c] + 2 H2O + 4 H(+)(out)</text>
        <dbReference type="Rhea" id="RHEA:11436"/>
        <dbReference type="Rhea" id="RHEA-COMP:10350"/>
        <dbReference type="Rhea" id="RHEA-COMP:14399"/>
        <dbReference type="ChEBI" id="CHEBI:15377"/>
        <dbReference type="ChEBI" id="CHEBI:15378"/>
        <dbReference type="ChEBI" id="CHEBI:15379"/>
        <dbReference type="ChEBI" id="CHEBI:29033"/>
        <dbReference type="ChEBI" id="CHEBI:29034"/>
        <dbReference type="EC" id="7.1.1.9"/>
    </reaction>
    <physiologicalReaction direction="left-to-right" evidence="17">
        <dbReference type="Rhea" id="RHEA:11437"/>
    </physiologicalReaction>
</comment>
<keyword evidence="11" id="KW-1278">Translocase</keyword>